<keyword evidence="3" id="KW-1185">Reference proteome</keyword>
<evidence type="ECO:0000313" key="3">
    <source>
        <dbReference type="Proteomes" id="UP001159363"/>
    </source>
</evidence>
<sequence>MGMNMNNEYWFSVRLRKVAARLRSVYESVHPRIRCVCRLGAQGARRDDESAQDKHPTKRVLMCVRGHIAFQVPGLKRDEHGSAGIQGRGRWEIPEKTRRPASSSGTIPTKENPGANPPEIKPGSPRLGIIQIVYYKQVIYNLNDPEHMKEIYKILFEDSEDSESDCDSEDNQTRTKKHAQNIHFDVEEDCVTDAPEQIEERVEDSNTEQSDTDSSADEDEE</sequence>
<organism evidence="2 3">
    <name type="scientific">Dryococelus australis</name>
    <dbReference type="NCBI Taxonomy" id="614101"/>
    <lineage>
        <taxon>Eukaryota</taxon>
        <taxon>Metazoa</taxon>
        <taxon>Ecdysozoa</taxon>
        <taxon>Arthropoda</taxon>
        <taxon>Hexapoda</taxon>
        <taxon>Insecta</taxon>
        <taxon>Pterygota</taxon>
        <taxon>Neoptera</taxon>
        <taxon>Polyneoptera</taxon>
        <taxon>Phasmatodea</taxon>
        <taxon>Verophasmatodea</taxon>
        <taxon>Anareolatae</taxon>
        <taxon>Phasmatidae</taxon>
        <taxon>Eurycanthinae</taxon>
        <taxon>Dryococelus</taxon>
    </lineage>
</organism>
<evidence type="ECO:0000256" key="1">
    <source>
        <dbReference type="SAM" id="MobiDB-lite"/>
    </source>
</evidence>
<feature type="compositionally biased region" description="Acidic residues" evidence="1">
    <location>
        <begin position="159"/>
        <end position="170"/>
    </location>
</feature>
<feature type="region of interest" description="Disordered" evidence="1">
    <location>
        <begin position="79"/>
        <end position="125"/>
    </location>
</feature>
<protein>
    <submittedName>
        <fullName evidence="2">Uncharacterized protein</fullName>
    </submittedName>
</protein>
<reference evidence="2 3" key="1">
    <citation type="submission" date="2023-02" db="EMBL/GenBank/DDBJ databases">
        <title>LHISI_Scaffold_Assembly.</title>
        <authorList>
            <person name="Stuart O.P."/>
            <person name="Cleave R."/>
            <person name="Magrath M.J.L."/>
            <person name="Mikheyev A.S."/>
        </authorList>
    </citation>
    <scope>NUCLEOTIDE SEQUENCE [LARGE SCALE GENOMIC DNA]</scope>
    <source>
        <strain evidence="2">Daus_M_001</strain>
        <tissue evidence="2">Leg muscle</tissue>
    </source>
</reference>
<dbReference type="EMBL" id="JARBHB010000010">
    <property type="protein sequence ID" value="KAJ8874109.1"/>
    <property type="molecule type" value="Genomic_DNA"/>
</dbReference>
<accession>A0ABQ9GQ38</accession>
<gene>
    <name evidence="2" type="ORF">PR048_024950</name>
</gene>
<proteinExistence type="predicted"/>
<feature type="compositionally biased region" description="Acidic residues" evidence="1">
    <location>
        <begin position="205"/>
        <end position="221"/>
    </location>
</feature>
<feature type="region of interest" description="Disordered" evidence="1">
    <location>
        <begin position="159"/>
        <end position="221"/>
    </location>
</feature>
<comment type="caution">
    <text evidence="2">The sequence shown here is derived from an EMBL/GenBank/DDBJ whole genome shotgun (WGS) entry which is preliminary data.</text>
</comment>
<name>A0ABQ9GQ38_9NEOP</name>
<feature type="compositionally biased region" description="Polar residues" evidence="1">
    <location>
        <begin position="100"/>
        <end position="109"/>
    </location>
</feature>
<dbReference type="Proteomes" id="UP001159363">
    <property type="component" value="Chromosome 9"/>
</dbReference>
<feature type="compositionally biased region" description="Basic and acidic residues" evidence="1">
    <location>
        <begin position="89"/>
        <end position="98"/>
    </location>
</feature>
<evidence type="ECO:0000313" key="2">
    <source>
        <dbReference type="EMBL" id="KAJ8874109.1"/>
    </source>
</evidence>